<evidence type="ECO:0000256" key="8">
    <source>
        <dbReference type="ARBA" id="ARBA00023136"/>
    </source>
</evidence>
<keyword evidence="13" id="KW-1185">Reference proteome</keyword>
<keyword evidence="12" id="KW-0645">Protease</keyword>
<dbReference type="EMBL" id="PTIY01000009">
    <property type="protein sequence ID" value="PPK70049.1"/>
    <property type="molecule type" value="Genomic_DNA"/>
</dbReference>
<proteinExistence type="inferred from homology"/>
<dbReference type="SUPFAM" id="SSF111369">
    <property type="entry name" value="HlyD-like secretion proteins"/>
    <property type="match status" value="1"/>
</dbReference>
<dbReference type="InterPro" id="IPR050465">
    <property type="entry name" value="UPF0194_transport"/>
</dbReference>
<evidence type="ECO:0000256" key="3">
    <source>
        <dbReference type="ARBA" id="ARBA00004196"/>
    </source>
</evidence>
<dbReference type="AlphaFoldDB" id="A0A2S6GXV0"/>
<feature type="transmembrane region" description="Helical" evidence="9">
    <location>
        <begin position="380"/>
        <end position="399"/>
    </location>
</feature>
<protein>
    <submittedName>
        <fullName evidence="12">Putative peptide zinc metalloprotease protein</fullName>
    </submittedName>
</protein>
<feature type="transmembrane region" description="Helical" evidence="9">
    <location>
        <begin position="351"/>
        <end position="374"/>
    </location>
</feature>
<accession>A0A2S6GXV0</accession>
<evidence type="ECO:0000313" key="13">
    <source>
        <dbReference type="Proteomes" id="UP000238071"/>
    </source>
</evidence>
<keyword evidence="8 9" id="KW-0472">Membrane</keyword>
<dbReference type="InterPro" id="IPR008915">
    <property type="entry name" value="Peptidase_M50"/>
</dbReference>
<dbReference type="Pfam" id="PF25984">
    <property type="entry name" value="BSH_YknX"/>
    <property type="match status" value="1"/>
</dbReference>
<gene>
    <name evidence="12" type="ORF">B0F88_109150</name>
</gene>
<feature type="transmembrane region" description="Helical" evidence="9">
    <location>
        <begin position="420"/>
        <end position="436"/>
    </location>
</feature>
<organism evidence="12 13">
    <name type="scientific">Methylobacter tundripaludum</name>
    <dbReference type="NCBI Taxonomy" id="173365"/>
    <lineage>
        <taxon>Bacteria</taxon>
        <taxon>Pseudomonadati</taxon>
        <taxon>Pseudomonadota</taxon>
        <taxon>Gammaproteobacteria</taxon>
        <taxon>Methylococcales</taxon>
        <taxon>Methylococcaceae</taxon>
        <taxon>Methylobacter</taxon>
    </lineage>
</organism>
<evidence type="ECO:0000259" key="10">
    <source>
        <dbReference type="Pfam" id="PF02163"/>
    </source>
</evidence>
<dbReference type="Pfam" id="PF02163">
    <property type="entry name" value="Peptidase_M50"/>
    <property type="match status" value="1"/>
</dbReference>
<feature type="transmembrane region" description="Helical" evidence="9">
    <location>
        <begin position="177"/>
        <end position="195"/>
    </location>
</feature>
<dbReference type="RefSeq" id="WP_104424211.1">
    <property type="nucleotide sequence ID" value="NZ_PTIY01000009.1"/>
</dbReference>
<dbReference type="PANTHER" id="PTHR32347">
    <property type="entry name" value="EFFLUX SYSTEM COMPONENT YKNX-RELATED"/>
    <property type="match status" value="1"/>
</dbReference>
<evidence type="ECO:0000313" key="12">
    <source>
        <dbReference type="EMBL" id="PPK70049.1"/>
    </source>
</evidence>
<comment type="similarity">
    <text evidence="4">Belongs to the peptidase M50B family.</text>
</comment>
<dbReference type="GO" id="GO:0008237">
    <property type="term" value="F:metallopeptidase activity"/>
    <property type="evidence" value="ECO:0007669"/>
    <property type="project" value="UniProtKB-KW"/>
</dbReference>
<dbReference type="GO" id="GO:0030313">
    <property type="term" value="C:cell envelope"/>
    <property type="evidence" value="ECO:0007669"/>
    <property type="project" value="UniProtKB-SubCell"/>
</dbReference>
<comment type="caution">
    <text evidence="12">The sequence shown here is derived from an EMBL/GenBank/DDBJ whole genome shotgun (WGS) entry which is preliminary data.</text>
</comment>
<feature type="transmembrane region" description="Helical" evidence="9">
    <location>
        <begin position="145"/>
        <end position="165"/>
    </location>
</feature>
<name>A0A2S6GXV0_9GAMM</name>
<keyword evidence="12" id="KW-0378">Hydrolase</keyword>
<feature type="domain" description="Peptidase M50" evidence="10">
    <location>
        <begin position="188"/>
        <end position="287"/>
    </location>
</feature>
<dbReference type="InterPro" id="IPR058639">
    <property type="entry name" value="BSH_YknX-like"/>
</dbReference>
<dbReference type="CDD" id="cd05709">
    <property type="entry name" value="S2P-M50"/>
    <property type="match status" value="1"/>
</dbReference>
<evidence type="ECO:0000256" key="1">
    <source>
        <dbReference type="ARBA" id="ARBA00001947"/>
    </source>
</evidence>
<dbReference type="GO" id="GO:0006508">
    <property type="term" value="P:proteolysis"/>
    <property type="evidence" value="ECO:0007669"/>
    <property type="project" value="UniProtKB-KW"/>
</dbReference>
<feature type="transmembrane region" description="Helical" evidence="9">
    <location>
        <begin position="275"/>
        <end position="295"/>
    </location>
</feature>
<dbReference type="PANTHER" id="PTHR32347:SF23">
    <property type="entry name" value="BLL5650 PROTEIN"/>
    <property type="match status" value="1"/>
</dbReference>
<dbReference type="Gene3D" id="2.40.50.100">
    <property type="match status" value="1"/>
</dbReference>
<keyword evidence="5 9" id="KW-0812">Transmembrane</keyword>
<evidence type="ECO:0000256" key="9">
    <source>
        <dbReference type="SAM" id="Phobius"/>
    </source>
</evidence>
<comment type="subcellular location">
    <subcellularLocation>
        <location evidence="3">Cell envelope</location>
    </subcellularLocation>
    <subcellularLocation>
        <location evidence="2">Membrane</location>
        <topology evidence="2">Multi-pass membrane protein</topology>
    </subcellularLocation>
</comment>
<feature type="domain" description="YknX-like barrel-sandwich hybrid" evidence="11">
    <location>
        <begin position="459"/>
        <end position="574"/>
    </location>
</feature>
<dbReference type="GO" id="GO:0016020">
    <property type="term" value="C:membrane"/>
    <property type="evidence" value="ECO:0007669"/>
    <property type="project" value="UniProtKB-SubCell"/>
</dbReference>
<evidence type="ECO:0000256" key="5">
    <source>
        <dbReference type="ARBA" id="ARBA00022692"/>
    </source>
</evidence>
<feature type="transmembrane region" description="Helical" evidence="9">
    <location>
        <begin position="215"/>
        <end position="234"/>
    </location>
</feature>
<evidence type="ECO:0000256" key="6">
    <source>
        <dbReference type="ARBA" id="ARBA00022989"/>
    </source>
</evidence>
<evidence type="ECO:0000256" key="4">
    <source>
        <dbReference type="ARBA" id="ARBA00007931"/>
    </source>
</evidence>
<dbReference type="OrthoDB" id="9759690at2"/>
<reference evidence="12 13" key="1">
    <citation type="submission" date="2018-02" db="EMBL/GenBank/DDBJ databases">
        <title>Subsurface microbial communities from deep shales in Ohio and West Virginia, USA.</title>
        <authorList>
            <person name="Wrighton K."/>
        </authorList>
    </citation>
    <scope>NUCLEOTIDE SEQUENCE [LARGE SCALE GENOMIC DNA]</scope>
    <source>
        <strain evidence="12 13">OWC-G53F</strain>
    </source>
</reference>
<keyword evidence="7" id="KW-0175">Coiled coil</keyword>
<dbReference type="Proteomes" id="UP000238071">
    <property type="component" value="Unassembled WGS sequence"/>
</dbReference>
<keyword evidence="6 9" id="KW-1133">Transmembrane helix</keyword>
<sequence length="704" mass="80801">MDGVVINLPPLREELDLFPGPCAFDGSPTWTIYDPANQHFYRIGPLENEILAHWDLRSSEAISEQLSQQGLFTVSVDDIQHLLQFLAGHNLLQIRGKDAVQRLVGQSRAAHHHWFAWLIHHYLFFKIPLLRPDRLLARTYPALRWIYQPLVLYVLMALVLVNLYLLIDRWEIFSRTFLHFFSTEGFIYYAVALTLTKTLHELGHAYTAHRYGCRVSSMGVAFLVMMPVLFTDASDAWKLTSRRQRLAIGVGGIAAELGLAVLCTTLWHFLPDGPLRSSVFLMATTTWIMTLFINLNPLMRFDGYFLLSDYWGIENLQNRAFALGRWQLRRLLFGLTDEAPERFPPRTQRLLLIYAWCIWVYRFFLFLGIALLVYHFFFKLLGLFLMMVEIGWFIMLPIAKEIKYWLEHRRRIEWNRNTKATLAAVLIVSGILVIPWKSRIEAPGLLKIAVHTELFMPLPGKLDRILVAKGEAVKEGRPLMQFSSSDIDSRLEQSRIKVESLRWELSFHGQEKNLINRRLVALTELESAASEYDSLMDERKRLTVVAPFDGEIIEINDQLNAGEWIAKNEPLLTLGKFDAYQIEAFLAEDHLGQIQPGARADFYPEQLDWPSIPCRIVRIDNAAALQLPPVFTSRYAGSIAIRGNNKDELVPEASVYRVWLQPLENSGPINRAIKGNVLIDGKAESIASSVWRHIAAAFVRESGF</sequence>
<keyword evidence="12" id="KW-0482">Metalloprotease</keyword>
<feature type="transmembrane region" description="Helical" evidence="9">
    <location>
        <begin position="246"/>
        <end position="269"/>
    </location>
</feature>
<evidence type="ECO:0000256" key="7">
    <source>
        <dbReference type="ARBA" id="ARBA00023054"/>
    </source>
</evidence>
<comment type="cofactor">
    <cofactor evidence="1">
        <name>Zn(2+)</name>
        <dbReference type="ChEBI" id="CHEBI:29105"/>
    </cofactor>
</comment>
<evidence type="ECO:0000259" key="11">
    <source>
        <dbReference type="Pfam" id="PF25984"/>
    </source>
</evidence>
<evidence type="ECO:0000256" key="2">
    <source>
        <dbReference type="ARBA" id="ARBA00004141"/>
    </source>
</evidence>